<dbReference type="Proteomes" id="UP000886191">
    <property type="component" value="Unassembled WGS sequence"/>
</dbReference>
<sequence length="110" mass="12651">MRKLDLNITIKDKTVKDVPTFIIEVISNMIARSCNKPNKDGVSTVNSNMETQRRYNKIMNTLESNKQGLVEMDGDDFDYMAKKFRSAEIPINRTYADVLIKIDNIFSQAK</sequence>
<dbReference type="AlphaFoldDB" id="A0A831QMK5"/>
<accession>A0A831QMK5</accession>
<dbReference type="EMBL" id="DRGL01000039">
    <property type="protein sequence ID" value="HEA21444.1"/>
    <property type="molecule type" value="Genomic_DNA"/>
</dbReference>
<proteinExistence type="predicted"/>
<evidence type="ECO:0000313" key="1">
    <source>
        <dbReference type="EMBL" id="HEA21444.1"/>
    </source>
</evidence>
<name>A0A831QMK5_9FLAO</name>
<gene>
    <name evidence="1" type="ORF">ENH87_11050</name>
</gene>
<reference evidence="1" key="1">
    <citation type="journal article" date="2020" name="mSystems">
        <title>Genome- and Community-Level Interaction Insights into Carbon Utilization and Element Cycling Functions of Hydrothermarchaeota in Hydrothermal Sediment.</title>
        <authorList>
            <person name="Zhou Z."/>
            <person name="Liu Y."/>
            <person name="Xu W."/>
            <person name="Pan J."/>
            <person name="Luo Z.H."/>
            <person name="Li M."/>
        </authorList>
    </citation>
    <scope>NUCLEOTIDE SEQUENCE [LARGE SCALE GENOMIC DNA]</scope>
    <source>
        <strain evidence="1">HyVt-345</strain>
    </source>
</reference>
<organism evidence="1">
    <name type="scientific">Pricia antarctica</name>
    <dbReference type="NCBI Taxonomy" id="641691"/>
    <lineage>
        <taxon>Bacteria</taxon>
        <taxon>Pseudomonadati</taxon>
        <taxon>Bacteroidota</taxon>
        <taxon>Flavobacteriia</taxon>
        <taxon>Flavobacteriales</taxon>
        <taxon>Flavobacteriaceae</taxon>
        <taxon>Pricia</taxon>
    </lineage>
</organism>
<protein>
    <submittedName>
        <fullName evidence="1">Uncharacterized protein</fullName>
    </submittedName>
</protein>
<comment type="caution">
    <text evidence="1">The sequence shown here is derived from an EMBL/GenBank/DDBJ whole genome shotgun (WGS) entry which is preliminary data.</text>
</comment>